<comment type="similarity">
    <text evidence="2">Belongs to the binding-protein-dependent transport system permease family. MalFG subfamily.</text>
</comment>
<dbReference type="InterPro" id="IPR000515">
    <property type="entry name" value="MetI-like"/>
</dbReference>
<feature type="transmembrane region" description="Helical" evidence="9">
    <location>
        <begin position="168"/>
        <end position="193"/>
    </location>
</feature>
<comment type="subcellular location">
    <subcellularLocation>
        <location evidence="1">Cell membrane</location>
        <topology evidence="1">Multi-pass membrane protein</topology>
    </subcellularLocation>
</comment>
<feature type="transmembrane region" description="Helical" evidence="9">
    <location>
        <begin position="101"/>
        <end position="121"/>
    </location>
</feature>
<keyword evidence="7 9" id="KW-1133">Transmembrane helix</keyword>
<dbReference type="GO" id="GO:0055085">
    <property type="term" value="P:transmembrane transport"/>
    <property type="evidence" value="ECO:0007669"/>
    <property type="project" value="InterPro"/>
</dbReference>
<keyword evidence="4" id="KW-1003">Cell membrane</keyword>
<sequence>MIFFFPLWWSFSNSLRIPKETFTVTGVGIPFINFTPTLGNWQHQLSFPEAHIALYNSSFIAVLSTALAIIVGLPAAYALARFRFRFPPNKDITIWFISQRVLPPAAAVVPFFVIWNMLGIYDTKLGMIIVQTTFIMPFVIVIVRQTFIDLPIELEEAAMVDGATHIGAFLKVAVPLAVPAIAASSLIMFTFAWNDYFFASVLTMKNFTLPIWAASDVGTRGIHFWFMAVKCMIAIVLPLILCLLAQRYIVRGLTLGAVKG</sequence>
<name>A0A381VJP9_9ZZZZ</name>
<evidence type="ECO:0000256" key="1">
    <source>
        <dbReference type="ARBA" id="ARBA00004651"/>
    </source>
</evidence>
<evidence type="ECO:0000256" key="8">
    <source>
        <dbReference type="ARBA" id="ARBA00023136"/>
    </source>
</evidence>
<dbReference type="InterPro" id="IPR035906">
    <property type="entry name" value="MetI-like_sf"/>
</dbReference>
<evidence type="ECO:0000313" key="11">
    <source>
        <dbReference type="EMBL" id="SVA40251.1"/>
    </source>
</evidence>
<organism evidence="11">
    <name type="scientific">marine metagenome</name>
    <dbReference type="NCBI Taxonomy" id="408172"/>
    <lineage>
        <taxon>unclassified sequences</taxon>
        <taxon>metagenomes</taxon>
        <taxon>ecological metagenomes</taxon>
    </lineage>
</organism>
<dbReference type="AlphaFoldDB" id="A0A381VJP9"/>
<evidence type="ECO:0000259" key="10">
    <source>
        <dbReference type="PROSITE" id="PS50928"/>
    </source>
</evidence>
<dbReference type="CDD" id="cd06261">
    <property type="entry name" value="TM_PBP2"/>
    <property type="match status" value="1"/>
</dbReference>
<evidence type="ECO:0000256" key="7">
    <source>
        <dbReference type="ARBA" id="ARBA00022989"/>
    </source>
</evidence>
<keyword evidence="3" id="KW-0813">Transport</keyword>
<evidence type="ECO:0000256" key="3">
    <source>
        <dbReference type="ARBA" id="ARBA00022448"/>
    </source>
</evidence>
<evidence type="ECO:0000256" key="5">
    <source>
        <dbReference type="ARBA" id="ARBA00022597"/>
    </source>
</evidence>
<accession>A0A381VJP9</accession>
<dbReference type="InterPro" id="IPR050901">
    <property type="entry name" value="BP-dep_ABC_trans_perm"/>
</dbReference>
<evidence type="ECO:0000256" key="2">
    <source>
        <dbReference type="ARBA" id="ARBA00009047"/>
    </source>
</evidence>
<proteinExistence type="inferred from homology"/>
<dbReference type="PROSITE" id="PS50928">
    <property type="entry name" value="ABC_TM1"/>
    <property type="match status" value="1"/>
</dbReference>
<dbReference type="SUPFAM" id="SSF161098">
    <property type="entry name" value="MetI-like"/>
    <property type="match status" value="1"/>
</dbReference>
<dbReference type="Gene3D" id="1.10.3720.10">
    <property type="entry name" value="MetI-like"/>
    <property type="match status" value="1"/>
</dbReference>
<keyword evidence="5" id="KW-0762">Sugar transport</keyword>
<gene>
    <name evidence="11" type="ORF">METZ01_LOCUS93105</name>
</gene>
<protein>
    <recommendedName>
        <fullName evidence="10">ABC transmembrane type-1 domain-containing protein</fullName>
    </recommendedName>
</protein>
<feature type="transmembrane region" description="Helical" evidence="9">
    <location>
        <begin position="222"/>
        <end position="245"/>
    </location>
</feature>
<dbReference type="GO" id="GO:0005886">
    <property type="term" value="C:plasma membrane"/>
    <property type="evidence" value="ECO:0007669"/>
    <property type="project" value="UniProtKB-SubCell"/>
</dbReference>
<dbReference type="PANTHER" id="PTHR32243:SF50">
    <property type="entry name" value="MALTOSE_MALTODEXTRIN TRANSPORT SYSTEM PERMEASE PROTEIN MALG"/>
    <property type="match status" value="1"/>
</dbReference>
<evidence type="ECO:0000256" key="9">
    <source>
        <dbReference type="SAM" id="Phobius"/>
    </source>
</evidence>
<feature type="transmembrane region" description="Helical" evidence="9">
    <location>
        <begin position="59"/>
        <end position="80"/>
    </location>
</feature>
<evidence type="ECO:0000256" key="6">
    <source>
        <dbReference type="ARBA" id="ARBA00022692"/>
    </source>
</evidence>
<feature type="transmembrane region" description="Helical" evidence="9">
    <location>
        <begin position="127"/>
        <end position="147"/>
    </location>
</feature>
<feature type="domain" description="ABC transmembrane type-1" evidence="10">
    <location>
        <begin position="54"/>
        <end position="245"/>
    </location>
</feature>
<keyword evidence="6 9" id="KW-0812">Transmembrane</keyword>
<reference evidence="11" key="1">
    <citation type="submission" date="2018-05" db="EMBL/GenBank/DDBJ databases">
        <authorList>
            <person name="Lanie J.A."/>
            <person name="Ng W.-L."/>
            <person name="Kazmierczak K.M."/>
            <person name="Andrzejewski T.M."/>
            <person name="Davidsen T.M."/>
            <person name="Wayne K.J."/>
            <person name="Tettelin H."/>
            <person name="Glass J.I."/>
            <person name="Rusch D."/>
            <person name="Podicherti R."/>
            <person name="Tsui H.-C.T."/>
            <person name="Winkler M.E."/>
        </authorList>
    </citation>
    <scope>NUCLEOTIDE SEQUENCE</scope>
</reference>
<evidence type="ECO:0000256" key="4">
    <source>
        <dbReference type="ARBA" id="ARBA00022475"/>
    </source>
</evidence>
<dbReference type="EMBL" id="UINC01008956">
    <property type="protein sequence ID" value="SVA40251.1"/>
    <property type="molecule type" value="Genomic_DNA"/>
</dbReference>
<dbReference type="Pfam" id="PF00528">
    <property type="entry name" value="BPD_transp_1"/>
    <property type="match status" value="1"/>
</dbReference>
<keyword evidence="8 9" id="KW-0472">Membrane</keyword>
<dbReference type="PANTHER" id="PTHR32243">
    <property type="entry name" value="MALTOSE TRANSPORT SYSTEM PERMEASE-RELATED"/>
    <property type="match status" value="1"/>
</dbReference>